<reference evidence="1 2" key="1">
    <citation type="submission" date="2021-06" db="EMBL/GenBank/DDBJ databases">
        <title>Caerostris extrusa draft genome.</title>
        <authorList>
            <person name="Kono N."/>
            <person name="Arakawa K."/>
        </authorList>
    </citation>
    <scope>NUCLEOTIDE SEQUENCE [LARGE SCALE GENOMIC DNA]</scope>
</reference>
<sequence length="234" mass="26657">MQVLQQNGFGLVPGAFEQSRGMPSSVGNQFARFEWNVSVKRVNHSRCQTTLRLLPFSNRFLTSGYMRRPQNIGYISLFSQQPPSTRQCGRMNSHGGQTAYRPYVLFEENGTQEPEKKSKFEVVSIAVVYSTPLRQLIKTAQLAFFSKSLEGCPPRSNNSRQIPAFLHVTVPSVHPRDSPSLPVARKRLPHFSSPNNLLKVRWNILRKGPKMFHSIQYSSCSIKSAQFIWRSKVK</sequence>
<proteinExistence type="predicted"/>
<dbReference type="Proteomes" id="UP001054945">
    <property type="component" value="Unassembled WGS sequence"/>
</dbReference>
<protein>
    <submittedName>
        <fullName evidence="1">Uncharacterized protein</fullName>
    </submittedName>
</protein>
<evidence type="ECO:0000313" key="1">
    <source>
        <dbReference type="EMBL" id="GIY54466.1"/>
    </source>
</evidence>
<gene>
    <name evidence="1" type="ORF">CEXT_230461</name>
</gene>
<name>A0AAV4U9R7_CAEEX</name>
<dbReference type="EMBL" id="BPLR01012515">
    <property type="protein sequence ID" value="GIY54466.1"/>
    <property type="molecule type" value="Genomic_DNA"/>
</dbReference>
<keyword evidence="2" id="KW-1185">Reference proteome</keyword>
<comment type="caution">
    <text evidence="1">The sequence shown here is derived from an EMBL/GenBank/DDBJ whole genome shotgun (WGS) entry which is preliminary data.</text>
</comment>
<dbReference type="AlphaFoldDB" id="A0AAV4U9R7"/>
<evidence type="ECO:0000313" key="2">
    <source>
        <dbReference type="Proteomes" id="UP001054945"/>
    </source>
</evidence>
<organism evidence="1 2">
    <name type="scientific">Caerostris extrusa</name>
    <name type="common">Bark spider</name>
    <name type="synonym">Caerostris bankana</name>
    <dbReference type="NCBI Taxonomy" id="172846"/>
    <lineage>
        <taxon>Eukaryota</taxon>
        <taxon>Metazoa</taxon>
        <taxon>Ecdysozoa</taxon>
        <taxon>Arthropoda</taxon>
        <taxon>Chelicerata</taxon>
        <taxon>Arachnida</taxon>
        <taxon>Araneae</taxon>
        <taxon>Araneomorphae</taxon>
        <taxon>Entelegynae</taxon>
        <taxon>Araneoidea</taxon>
        <taxon>Araneidae</taxon>
        <taxon>Caerostris</taxon>
    </lineage>
</organism>
<accession>A0AAV4U9R7</accession>